<dbReference type="RefSeq" id="WP_326928164.1">
    <property type="nucleotide sequence ID" value="NZ_CP123443.1"/>
</dbReference>
<evidence type="ECO:0000259" key="1">
    <source>
        <dbReference type="Pfam" id="PF13649"/>
    </source>
</evidence>
<keyword evidence="2" id="KW-0489">Methyltransferase</keyword>
<dbReference type="InterPro" id="IPR050508">
    <property type="entry name" value="Methyltransf_Superfamily"/>
</dbReference>
<dbReference type="GO" id="GO:0008168">
    <property type="term" value="F:methyltransferase activity"/>
    <property type="evidence" value="ECO:0007669"/>
    <property type="project" value="UniProtKB-KW"/>
</dbReference>
<dbReference type="EC" id="2.1.-.-" evidence="2"/>
<dbReference type="InterPro" id="IPR041698">
    <property type="entry name" value="Methyltransf_25"/>
</dbReference>
<feature type="domain" description="Methyltransferase" evidence="1">
    <location>
        <begin position="38"/>
        <end position="128"/>
    </location>
</feature>
<accession>A0ABY8MJ89</accession>
<dbReference type="PANTHER" id="PTHR42912">
    <property type="entry name" value="METHYLTRANSFERASE"/>
    <property type="match status" value="1"/>
</dbReference>
<dbReference type="PANTHER" id="PTHR42912:SF93">
    <property type="entry name" value="N6-ADENOSINE-METHYLTRANSFERASE TMT1A"/>
    <property type="match status" value="1"/>
</dbReference>
<dbReference type="GO" id="GO:0032259">
    <property type="term" value="P:methylation"/>
    <property type="evidence" value="ECO:0007669"/>
    <property type="project" value="UniProtKB-KW"/>
</dbReference>
<name>A0ABY8MJ89_9SPIO</name>
<sequence length="192" mass="21726">MQYSKEIVEKYVETRDEYPTHKCIFAAVEKYLPHNGSVLELGSGSGADYAVLQQNYRVTGSDYSPEFLAVLHQRFQQKFYPLDARTLDIPAGPAPFDAIFSNKVLHHLNLAEVKQSFVQQARILNNGGLALHCIWQSSSDETEEEDAHGLPCYSYTRGHITQAAGGFELLEAIEYPEFEEKDSLLLILKKRN</sequence>
<dbReference type="Pfam" id="PF13649">
    <property type="entry name" value="Methyltransf_25"/>
    <property type="match status" value="1"/>
</dbReference>
<keyword evidence="2" id="KW-0808">Transferase</keyword>
<protein>
    <submittedName>
        <fullName evidence="2">Class I SAM-dependent methyltransferase</fullName>
        <ecNumber evidence="2">2.1.-.-</ecNumber>
    </submittedName>
</protein>
<reference evidence="2 3" key="1">
    <citation type="submission" date="2023-04" db="EMBL/GenBank/DDBJ databases">
        <title>Spirochaete genome identified in red abalone sample constitutes a novel genus.</title>
        <authorList>
            <person name="Sharma S.P."/>
            <person name="Purcell C.M."/>
            <person name="Hyde J.R."/>
            <person name="Severin A.J."/>
        </authorList>
    </citation>
    <scope>NUCLEOTIDE SEQUENCE [LARGE SCALE GENOMIC DNA]</scope>
    <source>
        <strain evidence="2 3">SP-2023</strain>
    </source>
</reference>
<evidence type="ECO:0000313" key="2">
    <source>
        <dbReference type="EMBL" id="WGK69961.1"/>
    </source>
</evidence>
<proteinExistence type="predicted"/>
<gene>
    <name evidence="2" type="ORF">P0082_03640</name>
</gene>
<dbReference type="CDD" id="cd02440">
    <property type="entry name" value="AdoMet_MTases"/>
    <property type="match status" value="1"/>
</dbReference>
<dbReference type="InterPro" id="IPR029063">
    <property type="entry name" value="SAM-dependent_MTases_sf"/>
</dbReference>
<dbReference type="EMBL" id="CP123443">
    <property type="protein sequence ID" value="WGK69961.1"/>
    <property type="molecule type" value="Genomic_DNA"/>
</dbReference>
<evidence type="ECO:0000313" key="3">
    <source>
        <dbReference type="Proteomes" id="UP001228690"/>
    </source>
</evidence>
<dbReference type="Gene3D" id="3.40.50.150">
    <property type="entry name" value="Vaccinia Virus protein VP39"/>
    <property type="match status" value="1"/>
</dbReference>
<keyword evidence="3" id="KW-1185">Reference proteome</keyword>
<dbReference type="Proteomes" id="UP001228690">
    <property type="component" value="Chromosome"/>
</dbReference>
<dbReference type="SUPFAM" id="SSF53335">
    <property type="entry name" value="S-adenosyl-L-methionine-dependent methyltransferases"/>
    <property type="match status" value="1"/>
</dbReference>
<organism evidence="2 3">
    <name type="scientific">Candidatus Haliotispira prima</name>
    <dbReference type="NCBI Taxonomy" id="3034016"/>
    <lineage>
        <taxon>Bacteria</taxon>
        <taxon>Pseudomonadati</taxon>
        <taxon>Spirochaetota</taxon>
        <taxon>Spirochaetia</taxon>
        <taxon>Spirochaetales</taxon>
        <taxon>Spirochaetaceae</taxon>
        <taxon>Candidatus Haliotispira</taxon>
    </lineage>
</organism>